<name>A0ABW6AE03_9BACT</name>
<feature type="transmembrane region" description="Helical" evidence="6">
    <location>
        <begin position="791"/>
        <end position="819"/>
    </location>
</feature>
<keyword evidence="4 6" id="KW-1133">Transmembrane helix</keyword>
<evidence type="ECO:0000256" key="2">
    <source>
        <dbReference type="ARBA" id="ARBA00022475"/>
    </source>
</evidence>
<accession>A0ABW6AE03</accession>
<evidence type="ECO:0000256" key="1">
    <source>
        <dbReference type="ARBA" id="ARBA00004651"/>
    </source>
</evidence>
<evidence type="ECO:0000256" key="3">
    <source>
        <dbReference type="ARBA" id="ARBA00022692"/>
    </source>
</evidence>
<feature type="transmembrane region" description="Helical" evidence="6">
    <location>
        <begin position="839"/>
        <end position="859"/>
    </location>
</feature>
<dbReference type="Pfam" id="PF02687">
    <property type="entry name" value="FtsX"/>
    <property type="match status" value="2"/>
</dbReference>
<feature type="transmembrane region" description="Helical" evidence="6">
    <location>
        <begin position="755"/>
        <end position="779"/>
    </location>
</feature>
<dbReference type="PANTHER" id="PTHR30572:SF18">
    <property type="entry name" value="ABC-TYPE MACROLIDE FAMILY EXPORT SYSTEM PERMEASE COMPONENT 2"/>
    <property type="match status" value="1"/>
</dbReference>
<proteinExistence type="predicted"/>
<feature type="transmembrane region" description="Helical" evidence="6">
    <location>
        <begin position="406"/>
        <end position="433"/>
    </location>
</feature>
<dbReference type="Proteomes" id="UP001597512">
    <property type="component" value="Unassembled WGS sequence"/>
</dbReference>
<reference evidence="10" key="1">
    <citation type="journal article" date="2019" name="Int. J. Syst. Evol. Microbiol.">
        <title>The Global Catalogue of Microorganisms (GCM) 10K type strain sequencing project: providing services to taxonomists for standard genome sequencing and annotation.</title>
        <authorList>
            <consortium name="The Broad Institute Genomics Platform"/>
            <consortium name="The Broad Institute Genome Sequencing Center for Infectious Disease"/>
            <person name="Wu L."/>
            <person name="Ma J."/>
        </authorList>
    </citation>
    <scope>NUCLEOTIDE SEQUENCE [LARGE SCALE GENOMIC DNA]</scope>
    <source>
        <strain evidence="10">KCTC 52490</strain>
    </source>
</reference>
<feature type="domain" description="MacB-like periplasmic core" evidence="8">
    <location>
        <begin position="100"/>
        <end position="318"/>
    </location>
</feature>
<dbReference type="EMBL" id="JBHUOM010000002">
    <property type="protein sequence ID" value="MFD2933666.1"/>
    <property type="molecule type" value="Genomic_DNA"/>
</dbReference>
<dbReference type="InterPro" id="IPR025857">
    <property type="entry name" value="MacB_PCD"/>
</dbReference>
<evidence type="ECO:0000313" key="9">
    <source>
        <dbReference type="EMBL" id="MFD2933666.1"/>
    </source>
</evidence>
<dbReference type="PANTHER" id="PTHR30572">
    <property type="entry name" value="MEMBRANE COMPONENT OF TRANSPORTER-RELATED"/>
    <property type="match status" value="1"/>
</dbReference>
<feature type="transmembrane region" description="Helical" evidence="6">
    <location>
        <begin position="101"/>
        <end position="121"/>
    </location>
</feature>
<feature type="transmembrane region" description="Helical" evidence="6">
    <location>
        <begin position="363"/>
        <end position="385"/>
    </location>
</feature>
<evidence type="ECO:0000256" key="4">
    <source>
        <dbReference type="ARBA" id="ARBA00022989"/>
    </source>
</evidence>
<evidence type="ECO:0000256" key="5">
    <source>
        <dbReference type="ARBA" id="ARBA00023136"/>
    </source>
</evidence>
<evidence type="ECO:0000256" key="6">
    <source>
        <dbReference type="SAM" id="Phobius"/>
    </source>
</evidence>
<keyword evidence="10" id="KW-1185">Reference proteome</keyword>
<evidence type="ECO:0000313" key="10">
    <source>
        <dbReference type="Proteomes" id="UP001597512"/>
    </source>
</evidence>
<dbReference type="InterPro" id="IPR050250">
    <property type="entry name" value="Macrolide_Exporter_MacB"/>
</dbReference>
<comment type="caution">
    <text evidence="9">The sequence shown here is derived from an EMBL/GenBank/DDBJ whole genome shotgun (WGS) entry which is preliminary data.</text>
</comment>
<feature type="domain" description="ABC3 transporter permease C-terminal" evidence="7">
    <location>
        <begin position="759"/>
        <end position="871"/>
    </location>
</feature>
<keyword evidence="5 6" id="KW-0472">Membrane</keyword>
<feature type="transmembrane region" description="Helical" evidence="6">
    <location>
        <begin position="453"/>
        <end position="477"/>
    </location>
</feature>
<keyword evidence="2" id="KW-1003">Cell membrane</keyword>
<protein>
    <submittedName>
        <fullName evidence="9">ABC transporter permease</fullName>
    </submittedName>
</protein>
<evidence type="ECO:0000259" key="7">
    <source>
        <dbReference type="Pfam" id="PF02687"/>
    </source>
</evidence>
<sequence length="878" mass="98572">MNANLKPPRWAQRILENFGDPNTLEETQGDLLELYANWVRTAGERKARWRYVASVLKLLRPLAKPTLSAPYSTPFSLSPDMIRNYFKIAWRNLVRNKGFSSINIVGLALGMACSLLILLWVQDERSVDGFHANGKQLYQVYERQQYDGKIEADYLTQGLLADELKRVIPEVQYASSMEWNNPVTFEAGDKINKMEGTFAGADFFKMFSYPLLQGTPETALNAPNGIAISRKMANQFFGSPEKAIGQQIRYENKDDLQVTAVFENLPANSSQQFDFLRPWEAYIKVNEWVSNWNNTNPFTLLQLRPEADPVKVEAKIKDFIYRYKAKDKRFITELGLQSYSEKYLHSTFKNGYLDGGRIEYVRLFSFVAIFILLIACINFMNLATARSTKRAKEVGVRKVVGAVRSALVGQFVGEAMLLTFFSICIAVSLVALILPSFSILTGKHLFLPVSQPIFWATLLGLFVLTGFVAGSYPALFLSSQSPIRVLKGSLRFGAGATTFRKGLVVFQFVLSVMLIIGMIVMYRQTDYVQTKNLGYNRENLIYIPLEGDLAKKYSLFKEEAGKMSGVLSISQMRGTPTIIAHHNGDFTWPGKDPNVATSFADTPVGYDFVKTMNLIVKEGRDFSKAFGTDSVGFLVNETALAKIGYKNRNHTNGLAGSPIGQPLIWGKKQGVIIGVLKDFHFNSMHQTIEPLIMRLDEKRQWGTILVRIEAGKTKEALTSLENVCKELNPKFPFTYQFSDQEYAKLYRSEQVVSQLANYFACLAIFISCLGLFGLATFTAEQRTKEIGVRKVLGASIGSVVTLLSTDFLKLVLIAIIIASPIAWYTMNKWLQGFAYKIDLAWWMFGLAGLLAVSIALLTISFQSIKAALMNPVKSLRSE</sequence>
<dbReference type="InterPro" id="IPR047699">
    <property type="entry name" value="Permease_put_prefix"/>
</dbReference>
<dbReference type="InterPro" id="IPR003838">
    <property type="entry name" value="ABC3_permease_C"/>
</dbReference>
<dbReference type="Pfam" id="PF12704">
    <property type="entry name" value="MacB_PCD"/>
    <property type="match status" value="1"/>
</dbReference>
<evidence type="ECO:0000259" key="8">
    <source>
        <dbReference type="Pfam" id="PF12704"/>
    </source>
</evidence>
<feature type="transmembrane region" description="Helical" evidence="6">
    <location>
        <begin position="498"/>
        <end position="522"/>
    </location>
</feature>
<dbReference type="RefSeq" id="WP_381498233.1">
    <property type="nucleotide sequence ID" value="NZ_JBHUOM010000002.1"/>
</dbReference>
<comment type="subcellular location">
    <subcellularLocation>
        <location evidence="1">Cell membrane</location>
        <topology evidence="1">Multi-pass membrane protein</topology>
    </subcellularLocation>
</comment>
<feature type="domain" description="ABC3 transporter permease C-terminal" evidence="7">
    <location>
        <begin position="366"/>
        <end position="482"/>
    </location>
</feature>
<gene>
    <name evidence="9" type="ORF">ACFS25_07720</name>
</gene>
<dbReference type="NCBIfam" id="NF038404">
    <property type="entry name" value="perm_prefix_2"/>
    <property type="match status" value="1"/>
</dbReference>
<organism evidence="9 10">
    <name type="scientific">Spirosoma flavum</name>
    <dbReference type="NCBI Taxonomy" id="2048557"/>
    <lineage>
        <taxon>Bacteria</taxon>
        <taxon>Pseudomonadati</taxon>
        <taxon>Bacteroidota</taxon>
        <taxon>Cytophagia</taxon>
        <taxon>Cytophagales</taxon>
        <taxon>Cytophagaceae</taxon>
        <taxon>Spirosoma</taxon>
    </lineage>
</organism>
<keyword evidence="3 6" id="KW-0812">Transmembrane</keyword>